<keyword evidence="3" id="KW-0677">Repeat</keyword>
<evidence type="ECO:0000256" key="5">
    <source>
        <dbReference type="PIRNR" id="PIRNR005673"/>
    </source>
</evidence>
<dbReference type="InterPro" id="IPR024931">
    <property type="entry name" value="Importin_alpha"/>
</dbReference>
<evidence type="ECO:0000313" key="8">
    <source>
        <dbReference type="Proteomes" id="UP000006671"/>
    </source>
</evidence>
<evidence type="ECO:0000256" key="6">
    <source>
        <dbReference type="PROSITE-ProRule" id="PRU00259"/>
    </source>
</evidence>
<dbReference type="SMART" id="SM00185">
    <property type="entry name" value="ARM"/>
    <property type="match status" value="4"/>
</dbReference>
<dbReference type="STRING" id="5762.D2VSZ0"/>
<dbReference type="Proteomes" id="UP000006671">
    <property type="component" value="Unassembled WGS sequence"/>
</dbReference>
<dbReference type="KEGG" id="ngr:NAEGRDRAFT_72111"/>
<dbReference type="PROSITE" id="PS50176">
    <property type="entry name" value="ARM_REPEAT"/>
    <property type="match status" value="1"/>
</dbReference>
<reference evidence="7 8" key="1">
    <citation type="journal article" date="2010" name="Cell">
        <title>The genome of Naegleria gruberi illuminates early eukaryotic versatility.</title>
        <authorList>
            <person name="Fritz-Laylin L.K."/>
            <person name="Prochnik S.E."/>
            <person name="Ginger M.L."/>
            <person name="Dacks J.B."/>
            <person name="Carpenter M.L."/>
            <person name="Field M.C."/>
            <person name="Kuo A."/>
            <person name="Paredez A."/>
            <person name="Chapman J."/>
            <person name="Pham J."/>
            <person name="Shu S."/>
            <person name="Neupane R."/>
            <person name="Cipriano M."/>
            <person name="Mancuso J."/>
            <person name="Tu H."/>
            <person name="Salamov A."/>
            <person name="Lindquist E."/>
            <person name="Shapiro H."/>
            <person name="Lucas S."/>
            <person name="Grigoriev I.V."/>
            <person name="Cande W.Z."/>
            <person name="Fulton C."/>
            <person name="Rokhsar D.S."/>
            <person name="Dawson S.C."/>
        </authorList>
    </citation>
    <scope>NUCLEOTIDE SEQUENCE [LARGE SCALE GENOMIC DNA]</scope>
    <source>
        <strain evidence="7 8">NEG-M</strain>
    </source>
</reference>
<evidence type="ECO:0000256" key="4">
    <source>
        <dbReference type="ARBA" id="ARBA00022927"/>
    </source>
</evidence>
<dbReference type="OMA" id="FATHNHY"/>
<dbReference type="GO" id="GO:0006606">
    <property type="term" value="P:protein import into nucleus"/>
    <property type="evidence" value="ECO:0007669"/>
    <property type="project" value="InterPro"/>
</dbReference>
<evidence type="ECO:0000256" key="1">
    <source>
        <dbReference type="ARBA" id="ARBA00010394"/>
    </source>
</evidence>
<dbReference type="GO" id="GO:0005737">
    <property type="term" value="C:cytoplasm"/>
    <property type="evidence" value="ECO:0007669"/>
    <property type="project" value="InterPro"/>
</dbReference>
<dbReference type="RefSeq" id="XP_002672805.1">
    <property type="nucleotide sequence ID" value="XM_002672759.1"/>
</dbReference>
<dbReference type="PIRSF" id="PIRSF005673">
    <property type="entry name" value="Importin_alpha"/>
    <property type="match status" value="1"/>
</dbReference>
<dbReference type="InterPro" id="IPR016024">
    <property type="entry name" value="ARM-type_fold"/>
</dbReference>
<dbReference type="VEuPathDB" id="AmoebaDB:NAEGRDRAFT_72111"/>
<dbReference type="GO" id="GO:0061608">
    <property type="term" value="F:nuclear import signal receptor activity"/>
    <property type="evidence" value="ECO:0007669"/>
    <property type="project" value="InterPro"/>
</dbReference>
<dbReference type="eggNOG" id="KOG0166">
    <property type="taxonomic scope" value="Eukaryota"/>
</dbReference>
<dbReference type="Pfam" id="PF00514">
    <property type="entry name" value="Arm"/>
    <property type="match status" value="1"/>
</dbReference>
<dbReference type="InParanoid" id="D2VSZ0"/>
<dbReference type="InterPro" id="IPR011989">
    <property type="entry name" value="ARM-like"/>
</dbReference>
<dbReference type="OrthoDB" id="29145at2759"/>
<evidence type="ECO:0000313" key="7">
    <source>
        <dbReference type="EMBL" id="EFC40061.1"/>
    </source>
</evidence>
<organism evidence="8">
    <name type="scientific">Naegleria gruberi</name>
    <name type="common">Amoeba</name>
    <dbReference type="NCBI Taxonomy" id="5762"/>
    <lineage>
        <taxon>Eukaryota</taxon>
        <taxon>Discoba</taxon>
        <taxon>Heterolobosea</taxon>
        <taxon>Tetramitia</taxon>
        <taxon>Eutetramitia</taxon>
        <taxon>Vahlkampfiidae</taxon>
        <taxon>Naegleria</taxon>
    </lineage>
</organism>
<dbReference type="InterPro" id="IPR000225">
    <property type="entry name" value="Armadillo"/>
</dbReference>
<proteinExistence type="inferred from homology"/>
<dbReference type="AlphaFoldDB" id="D2VSZ0"/>
<protein>
    <recommendedName>
        <fullName evidence="5">Importin subunit alpha</fullName>
    </recommendedName>
</protein>
<keyword evidence="2 5" id="KW-0813">Transport</keyword>
<sequence length="498" mass="56390">MREQQSATISSSFHANAIIWKEKQKIRKSISDKSRTKFCNRHLKRREIVLSLDQLGILNYYLDMQCNSFKTVLETVTTIRSLLVREDNRPANIRKVIEAGSTKMLVNFLDHENITKYYTIENGNNQSENPITKVQVDKLIFESVLSLTNIASGSPYDTAHVVELGCVPTFINLLKNSTDCNVREQAIWALGNICGDSIRFRDFVLEWDVLTPLLDLLNETFLVNLLRTGSWCLVNLMRGIPYVSIKYVKMVLPVLSKLINTSDEDVVNNVCWALIQIAISDDHIEILIQAYGNIIEKVILLLSSECTSIQVGCLQLVGYIVTRNNSHTDHMLNIRLLSALSSFILNENAFLKKEAIFIVSNITAGTIDHIRAAVESGIIELVIEAVKQNTELIVKEEPYYVIYNLCTTATDDIIDYLIKIGVVPILHQGLSLVAVNQICLSTLLSLLKNNNFREEMNKCGIRDTLEEMMHSDQDTALCEIIQQILVMMNEENSEKEKS</sequence>
<dbReference type="EMBL" id="GG738895">
    <property type="protein sequence ID" value="EFC40061.1"/>
    <property type="molecule type" value="Genomic_DNA"/>
</dbReference>
<name>D2VSZ0_NAEGR</name>
<comment type="similarity">
    <text evidence="1 5">Belongs to the importin alpha family.</text>
</comment>
<feature type="repeat" description="ARM" evidence="6">
    <location>
        <begin position="165"/>
        <end position="193"/>
    </location>
</feature>
<accession>D2VSZ0</accession>
<dbReference type="Gene3D" id="1.25.10.10">
    <property type="entry name" value="Leucine-rich Repeat Variant"/>
    <property type="match status" value="1"/>
</dbReference>
<dbReference type="SUPFAM" id="SSF48371">
    <property type="entry name" value="ARM repeat"/>
    <property type="match status" value="1"/>
</dbReference>
<dbReference type="PANTHER" id="PTHR23316">
    <property type="entry name" value="IMPORTIN ALPHA"/>
    <property type="match status" value="1"/>
</dbReference>
<dbReference type="GeneID" id="8854538"/>
<gene>
    <name evidence="7" type="ORF">NAEGRDRAFT_72111</name>
</gene>
<evidence type="ECO:0000256" key="2">
    <source>
        <dbReference type="ARBA" id="ARBA00022448"/>
    </source>
</evidence>
<keyword evidence="4 5" id="KW-0653">Protein transport</keyword>
<keyword evidence="8" id="KW-1185">Reference proteome</keyword>
<evidence type="ECO:0000256" key="3">
    <source>
        <dbReference type="ARBA" id="ARBA00022737"/>
    </source>
</evidence>